<feature type="transmembrane region" description="Helical" evidence="1">
    <location>
        <begin position="243"/>
        <end position="264"/>
    </location>
</feature>
<evidence type="ECO:0000313" key="3">
    <source>
        <dbReference type="Proteomes" id="UP001189429"/>
    </source>
</evidence>
<keyword evidence="1" id="KW-1133">Transmembrane helix</keyword>
<proteinExistence type="predicted"/>
<feature type="transmembrane region" description="Helical" evidence="1">
    <location>
        <begin position="154"/>
        <end position="173"/>
    </location>
</feature>
<sequence length="307" mass="34341">MAEKAPAGALQASSCTFSRGGQYERIPTAARGAEDQQALQVRWDGERVRVCGTDSTCLASLEWRHVSGVWASVRARAARGFALEVALEVGRCGELDFLCFAAPMAAPVGEFLSVLQDLKADKLKEGRAPQFAMSRWAAPLYGARISANRLRVVLGWWSIIWQFLFALCFFTQLDKLVVRRERQVAEQARELWELFCGMVEDAWLHLVVDTEISFKSLSRLFGFGLPGIMGMAAWKLTVSSFDWLQLLLLFQHFLVFLGSLRAMWSVLTAFLHSVGTVHTAVHKTRKSLKKLGSNADVDRQSDKPKDQ</sequence>
<evidence type="ECO:0008006" key="4">
    <source>
        <dbReference type="Google" id="ProtNLM"/>
    </source>
</evidence>
<protein>
    <recommendedName>
        <fullName evidence="4">Reticulon-like protein</fullName>
    </recommendedName>
</protein>
<feature type="transmembrane region" description="Helical" evidence="1">
    <location>
        <begin position="220"/>
        <end position="237"/>
    </location>
</feature>
<name>A0ABN9X2S1_9DINO</name>
<dbReference type="Proteomes" id="UP001189429">
    <property type="component" value="Unassembled WGS sequence"/>
</dbReference>
<evidence type="ECO:0000256" key="1">
    <source>
        <dbReference type="SAM" id="Phobius"/>
    </source>
</evidence>
<dbReference type="EMBL" id="CAUYUJ010019571">
    <property type="protein sequence ID" value="CAK0892154.1"/>
    <property type="molecule type" value="Genomic_DNA"/>
</dbReference>
<organism evidence="2 3">
    <name type="scientific">Prorocentrum cordatum</name>
    <dbReference type="NCBI Taxonomy" id="2364126"/>
    <lineage>
        <taxon>Eukaryota</taxon>
        <taxon>Sar</taxon>
        <taxon>Alveolata</taxon>
        <taxon>Dinophyceae</taxon>
        <taxon>Prorocentrales</taxon>
        <taxon>Prorocentraceae</taxon>
        <taxon>Prorocentrum</taxon>
    </lineage>
</organism>
<evidence type="ECO:0000313" key="2">
    <source>
        <dbReference type="EMBL" id="CAK0892154.1"/>
    </source>
</evidence>
<keyword evidence="1" id="KW-0812">Transmembrane</keyword>
<comment type="caution">
    <text evidence="2">The sequence shown here is derived from an EMBL/GenBank/DDBJ whole genome shotgun (WGS) entry which is preliminary data.</text>
</comment>
<accession>A0ABN9X2S1</accession>
<gene>
    <name evidence="2" type="ORF">PCOR1329_LOCUS71888</name>
</gene>
<keyword evidence="3" id="KW-1185">Reference proteome</keyword>
<reference evidence="2" key="1">
    <citation type="submission" date="2023-10" db="EMBL/GenBank/DDBJ databases">
        <authorList>
            <person name="Chen Y."/>
            <person name="Shah S."/>
            <person name="Dougan E. K."/>
            <person name="Thang M."/>
            <person name="Chan C."/>
        </authorList>
    </citation>
    <scope>NUCLEOTIDE SEQUENCE [LARGE SCALE GENOMIC DNA]</scope>
</reference>
<keyword evidence="1" id="KW-0472">Membrane</keyword>